<evidence type="ECO:0000313" key="2">
    <source>
        <dbReference type="EMBL" id="MQT28489.1"/>
    </source>
</evidence>
<dbReference type="SUPFAM" id="SSF56784">
    <property type="entry name" value="HAD-like"/>
    <property type="match status" value="1"/>
</dbReference>
<comment type="cofactor">
    <cofactor evidence="1">
        <name>Mg(2+)</name>
        <dbReference type="ChEBI" id="CHEBI:18420"/>
    </cofactor>
</comment>
<sequence length="220" mass="24271">MMAINAVIFDMDGVLIDSEPFYMTQETLSFERHGVKLDKYELSRFVGTTQRSMWASIKKEFGLCEPVDVLVAQHFQQLLLAMRSEPPPSMPGVHSLLNTLNTAEITCAVASSSSSDLVNIILRETSLRPCFDHVICGDDVKQSKPHPEIFLLAAEYSGVDPHSCVVIEDSHHGVTAAKAAGMFCIGLINPNSGQQDLSAADLCFNNLDDIRQWFAENLPQ</sequence>
<dbReference type="NCBIfam" id="TIGR01549">
    <property type="entry name" value="HAD-SF-IA-v1"/>
    <property type="match status" value="1"/>
</dbReference>
<dbReference type="Pfam" id="PF13419">
    <property type="entry name" value="HAD_2"/>
    <property type="match status" value="1"/>
</dbReference>
<dbReference type="EMBL" id="WIVT01000029">
    <property type="protein sequence ID" value="MQU18554.1"/>
    <property type="molecule type" value="Genomic_DNA"/>
</dbReference>
<dbReference type="Gene3D" id="1.10.150.240">
    <property type="entry name" value="Putative phosphatase, domain 2"/>
    <property type="match status" value="1"/>
</dbReference>
<accession>A0A6A7Z0K3</accession>
<dbReference type="Proteomes" id="UP000443000">
    <property type="component" value="Unassembled WGS sequence"/>
</dbReference>
<evidence type="ECO:0000313" key="5">
    <source>
        <dbReference type="Proteomes" id="UP000443000"/>
    </source>
</evidence>
<evidence type="ECO:0000256" key="1">
    <source>
        <dbReference type="ARBA" id="ARBA00001946"/>
    </source>
</evidence>
<dbReference type="CDD" id="cd16423">
    <property type="entry name" value="HAD_BPGM-like"/>
    <property type="match status" value="1"/>
</dbReference>
<keyword evidence="3" id="KW-0378">Hydrolase</keyword>
<dbReference type="AlphaFoldDB" id="A0A6A7Z0K3"/>
<dbReference type="InterPro" id="IPR036412">
    <property type="entry name" value="HAD-like_sf"/>
</dbReference>
<proteinExistence type="predicted"/>
<dbReference type="InterPro" id="IPR023198">
    <property type="entry name" value="PGP-like_dom2"/>
</dbReference>
<dbReference type="GO" id="GO:0016787">
    <property type="term" value="F:hydrolase activity"/>
    <property type="evidence" value="ECO:0007669"/>
    <property type="project" value="UniProtKB-KW"/>
</dbReference>
<gene>
    <name evidence="4" type="ORF">GHN41_19175</name>
    <name evidence="3" type="ORF">GHN86_13120</name>
    <name evidence="2" type="ORF">GHN94_22070</name>
</gene>
<dbReference type="PRINTS" id="PR00413">
    <property type="entry name" value="HADHALOGNASE"/>
</dbReference>
<dbReference type="Proteomes" id="UP000713985">
    <property type="component" value="Unassembled WGS sequence"/>
</dbReference>
<organism evidence="3">
    <name type="scientific">Pseudomonas helleri</name>
    <dbReference type="NCBI Taxonomy" id="1608996"/>
    <lineage>
        <taxon>Bacteria</taxon>
        <taxon>Pseudomonadati</taxon>
        <taxon>Pseudomonadota</taxon>
        <taxon>Gammaproteobacteria</taxon>
        <taxon>Pseudomonadales</taxon>
        <taxon>Pseudomonadaceae</taxon>
        <taxon>Pseudomonas</taxon>
    </lineage>
</organism>
<dbReference type="InterPro" id="IPR006439">
    <property type="entry name" value="HAD-SF_hydro_IA"/>
</dbReference>
<dbReference type="InterPro" id="IPR041492">
    <property type="entry name" value="HAD_2"/>
</dbReference>
<comment type="caution">
    <text evidence="3">The sequence shown here is derived from an EMBL/GenBank/DDBJ whole genome shotgun (WGS) entry which is preliminary data.</text>
</comment>
<dbReference type="PANTHER" id="PTHR18901:SF38">
    <property type="entry name" value="PSEUDOURIDINE-5'-PHOSPHATASE"/>
    <property type="match status" value="1"/>
</dbReference>
<dbReference type="SFLD" id="SFLDG01135">
    <property type="entry name" value="C1.5.6:_HAD__Beta-PGM__Phospha"/>
    <property type="match status" value="1"/>
</dbReference>
<dbReference type="EMBL" id="WIWC01000019">
    <property type="protein sequence ID" value="MQT81000.1"/>
    <property type="molecule type" value="Genomic_DNA"/>
</dbReference>
<dbReference type="Gene3D" id="3.40.50.1000">
    <property type="entry name" value="HAD superfamily/HAD-like"/>
    <property type="match status" value="1"/>
</dbReference>
<dbReference type="PANTHER" id="PTHR18901">
    <property type="entry name" value="2-DEOXYGLUCOSE-6-PHOSPHATE PHOSPHATASE 2"/>
    <property type="match status" value="1"/>
</dbReference>
<dbReference type="SFLD" id="SFLDG01129">
    <property type="entry name" value="C1.5:_HAD__Beta-PGM__Phosphata"/>
    <property type="match status" value="1"/>
</dbReference>
<evidence type="ECO:0000313" key="3">
    <source>
        <dbReference type="EMBL" id="MQT81000.1"/>
    </source>
</evidence>
<evidence type="ECO:0000313" key="6">
    <source>
        <dbReference type="Proteomes" id="UP000713985"/>
    </source>
</evidence>
<dbReference type="RefSeq" id="WP_153386700.1">
    <property type="nucleotide sequence ID" value="NZ_JBITTT010000015.1"/>
</dbReference>
<evidence type="ECO:0000313" key="4">
    <source>
        <dbReference type="EMBL" id="MQU18554.1"/>
    </source>
</evidence>
<protein>
    <submittedName>
        <fullName evidence="3">HAD-IA family hydrolase</fullName>
    </submittedName>
</protein>
<reference evidence="5 6" key="1">
    <citation type="submission" date="2019-10" db="EMBL/GenBank/DDBJ databases">
        <title>Evaluation of single-gene subtyping targets for Pseudomonas.</title>
        <authorList>
            <person name="Reichler S.J."/>
            <person name="Orsi R.H."/>
            <person name="Wiedmann M."/>
            <person name="Martin N.H."/>
            <person name="Murphy S.I."/>
        </authorList>
    </citation>
    <scope>NUCLEOTIDE SEQUENCE</scope>
    <source>
        <strain evidence="2 6">FSL R10-0802</strain>
        <strain evidence="4 5">FSL R10-1594</strain>
        <strain evidence="3">FSL R10-2339</strain>
    </source>
</reference>
<dbReference type="SFLD" id="SFLDS00003">
    <property type="entry name" value="Haloacid_Dehalogenase"/>
    <property type="match status" value="1"/>
</dbReference>
<dbReference type="EMBL" id="WIWP01000078">
    <property type="protein sequence ID" value="MQT28489.1"/>
    <property type="molecule type" value="Genomic_DNA"/>
</dbReference>
<keyword evidence="6" id="KW-1185">Reference proteome</keyword>
<dbReference type="NCBIfam" id="TIGR01509">
    <property type="entry name" value="HAD-SF-IA-v3"/>
    <property type="match status" value="1"/>
</dbReference>
<dbReference type="InterPro" id="IPR023214">
    <property type="entry name" value="HAD_sf"/>
</dbReference>
<dbReference type="OrthoDB" id="9800058at2"/>
<name>A0A6A7Z0K3_9PSED</name>